<evidence type="ECO:0000256" key="1">
    <source>
        <dbReference type="SAM" id="SignalP"/>
    </source>
</evidence>
<feature type="chain" id="PRO_5035892504" evidence="1">
    <location>
        <begin position="23"/>
        <end position="57"/>
    </location>
</feature>
<dbReference type="AlphaFoldDB" id="A0A8T0HJX4"/>
<evidence type="ECO:0000313" key="3">
    <source>
        <dbReference type="Proteomes" id="UP000822688"/>
    </source>
</evidence>
<accession>A0A8T0HJX4</accession>
<name>A0A8T0HJX4_CERPU</name>
<organism evidence="2 3">
    <name type="scientific">Ceratodon purpureus</name>
    <name type="common">Fire moss</name>
    <name type="synonym">Dicranum purpureum</name>
    <dbReference type="NCBI Taxonomy" id="3225"/>
    <lineage>
        <taxon>Eukaryota</taxon>
        <taxon>Viridiplantae</taxon>
        <taxon>Streptophyta</taxon>
        <taxon>Embryophyta</taxon>
        <taxon>Bryophyta</taxon>
        <taxon>Bryophytina</taxon>
        <taxon>Bryopsida</taxon>
        <taxon>Dicranidae</taxon>
        <taxon>Pseudoditrichales</taxon>
        <taxon>Ditrichaceae</taxon>
        <taxon>Ceratodon</taxon>
    </lineage>
</organism>
<keyword evidence="1" id="KW-0732">Signal</keyword>
<protein>
    <submittedName>
        <fullName evidence="2">Uncharacterized protein</fullName>
    </submittedName>
</protein>
<keyword evidence="3" id="KW-1185">Reference proteome</keyword>
<reference evidence="2 3" key="1">
    <citation type="submission" date="2020-06" db="EMBL/GenBank/DDBJ databases">
        <title>WGS assembly of Ceratodon purpureus strain R40.</title>
        <authorList>
            <person name="Carey S.B."/>
            <person name="Jenkins J."/>
            <person name="Shu S."/>
            <person name="Lovell J.T."/>
            <person name="Sreedasyam A."/>
            <person name="Maumus F."/>
            <person name="Tiley G.P."/>
            <person name="Fernandez-Pozo N."/>
            <person name="Barry K."/>
            <person name="Chen C."/>
            <person name="Wang M."/>
            <person name="Lipzen A."/>
            <person name="Daum C."/>
            <person name="Saski C.A."/>
            <person name="Payton A.C."/>
            <person name="Mcbreen J.C."/>
            <person name="Conrad R.E."/>
            <person name="Kollar L.M."/>
            <person name="Olsson S."/>
            <person name="Huttunen S."/>
            <person name="Landis J.B."/>
            <person name="Wickett N.J."/>
            <person name="Johnson M.G."/>
            <person name="Rensing S.A."/>
            <person name="Grimwood J."/>
            <person name="Schmutz J."/>
            <person name="Mcdaniel S.F."/>
        </authorList>
    </citation>
    <scope>NUCLEOTIDE SEQUENCE [LARGE SCALE GENOMIC DNA]</scope>
    <source>
        <strain evidence="2 3">R40</strain>
    </source>
</reference>
<sequence length="57" mass="6993">MFLKQIFIYWFCDLSLVCKCSSRIVQDVHNLDQIYYFHARHYRSLITNLVRMSDFTL</sequence>
<feature type="signal peptide" evidence="1">
    <location>
        <begin position="1"/>
        <end position="22"/>
    </location>
</feature>
<dbReference type="EMBL" id="CM026427">
    <property type="protein sequence ID" value="KAG0571097.1"/>
    <property type="molecule type" value="Genomic_DNA"/>
</dbReference>
<dbReference type="Proteomes" id="UP000822688">
    <property type="component" value="Chromosome 6"/>
</dbReference>
<comment type="caution">
    <text evidence="2">The sequence shown here is derived from an EMBL/GenBank/DDBJ whole genome shotgun (WGS) entry which is preliminary data.</text>
</comment>
<evidence type="ECO:0000313" key="2">
    <source>
        <dbReference type="EMBL" id="KAG0571097.1"/>
    </source>
</evidence>
<gene>
    <name evidence="2" type="ORF">KC19_6G210900</name>
</gene>
<proteinExistence type="predicted"/>